<gene>
    <name evidence="2" type="ORF">GR316_12625</name>
</gene>
<organism evidence="2 3">
    <name type="scientific">Falsirhodobacter algicola</name>
    <dbReference type="NCBI Taxonomy" id="2692330"/>
    <lineage>
        <taxon>Bacteria</taxon>
        <taxon>Pseudomonadati</taxon>
        <taxon>Pseudomonadota</taxon>
        <taxon>Alphaproteobacteria</taxon>
        <taxon>Rhodobacterales</taxon>
        <taxon>Paracoccaceae</taxon>
        <taxon>Falsirhodobacter</taxon>
    </lineage>
</organism>
<sequence>MSRDDEIRARAHRIWQDEGEPEGRHEDHWTRAKAELDEESGAGDVGGSLGGQMRPAEPAVNAGSVSGPRKAR</sequence>
<dbReference type="RefSeq" id="WP_211785377.1">
    <property type="nucleotide sequence ID" value="NZ_CP047291.1"/>
</dbReference>
<reference evidence="2" key="1">
    <citation type="submission" date="2020-01" db="EMBL/GenBank/DDBJ databases">
        <authorList>
            <person name="Yang Y."/>
            <person name="Kwon Y.M."/>
        </authorList>
    </citation>
    <scope>NUCLEOTIDE SEQUENCE</scope>
    <source>
        <strain evidence="2">PG104</strain>
        <plasmid evidence="2">unnamed2</plasmid>
    </source>
</reference>
<evidence type="ECO:0000313" key="2">
    <source>
        <dbReference type="EMBL" id="QUS37214.1"/>
    </source>
</evidence>
<dbReference type="EMBL" id="CP047291">
    <property type="protein sequence ID" value="QUS37214.1"/>
    <property type="molecule type" value="Genomic_DNA"/>
</dbReference>
<dbReference type="Pfam" id="PF11154">
    <property type="entry name" value="DUF2934"/>
    <property type="match status" value="1"/>
</dbReference>
<evidence type="ECO:0000256" key="1">
    <source>
        <dbReference type="SAM" id="MobiDB-lite"/>
    </source>
</evidence>
<dbReference type="Proteomes" id="UP000679284">
    <property type="component" value="Plasmid unnamed2"/>
</dbReference>
<name>A0A8J8SM92_9RHOB</name>
<keyword evidence="3" id="KW-1185">Reference proteome</keyword>
<accession>A0A8J8SM92</accession>
<dbReference type="KEGG" id="fap:GR316_12625"/>
<geneLocation type="plasmid" evidence="2 3">
    <name>unnamed2</name>
</geneLocation>
<dbReference type="InterPro" id="IPR021327">
    <property type="entry name" value="DUF2934"/>
</dbReference>
<keyword evidence="2" id="KW-0614">Plasmid</keyword>
<proteinExistence type="predicted"/>
<feature type="region of interest" description="Disordered" evidence="1">
    <location>
        <begin position="1"/>
        <end position="72"/>
    </location>
</feature>
<feature type="compositionally biased region" description="Basic and acidic residues" evidence="1">
    <location>
        <begin position="21"/>
        <end position="35"/>
    </location>
</feature>
<dbReference type="AlphaFoldDB" id="A0A8J8SM92"/>
<protein>
    <submittedName>
        <fullName evidence="2">DUF2934 domain-containing protein</fullName>
    </submittedName>
</protein>
<evidence type="ECO:0000313" key="3">
    <source>
        <dbReference type="Proteomes" id="UP000679284"/>
    </source>
</evidence>